<dbReference type="AlphaFoldDB" id="A0A418NHR6"/>
<proteinExistence type="predicted"/>
<dbReference type="Proteomes" id="UP000285092">
    <property type="component" value="Unassembled WGS sequence"/>
</dbReference>
<keyword evidence="1" id="KW-0732">Signal</keyword>
<accession>A0A418NHR6</accession>
<gene>
    <name evidence="2" type="ORF">D2V04_09805</name>
</gene>
<sequence length="143" mass="15158">MKRPLLLASMGLSALIPASAYGQAEEPTLAGRAAIERIAGNTIVLTPESEAPFALEVVMYFASDGRAVSRMSANGVANEAESLVGKWSIDDQERLCVVEDGKDLKSDRDCIGIVVTGNTVRSVPEDIFRGLHATIAEGNPSKL</sequence>
<comment type="caution">
    <text evidence="2">The sequence shown here is derived from an EMBL/GenBank/DDBJ whole genome shotgun (WGS) entry which is preliminary data.</text>
</comment>
<evidence type="ECO:0000313" key="3">
    <source>
        <dbReference type="Proteomes" id="UP000285092"/>
    </source>
</evidence>
<reference evidence="2 3" key="1">
    <citation type="submission" date="2018-08" db="EMBL/GenBank/DDBJ databases">
        <title>Altererythrobacter sp.Ery1 and Ery12, the genome sequencing of novel strains in genus Alterythrobacter.</title>
        <authorList>
            <person name="Cheng H."/>
            <person name="Wu Y.-H."/>
            <person name="Fang C."/>
            <person name="Xu X.-W."/>
        </authorList>
    </citation>
    <scope>NUCLEOTIDE SEQUENCE [LARGE SCALE GENOMIC DNA]</scope>
    <source>
        <strain evidence="2 3">Ery1</strain>
    </source>
</reference>
<feature type="chain" id="PRO_5019557754" evidence="1">
    <location>
        <begin position="21"/>
        <end position="143"/>
    </location>
</feature>
<dbReference type="OrthoDB" id="7507693at2"/>
<dbReference type="EMBL" id="QXFK01000016">
    <property type="protein sequence ID" value="RIV78157.1"/>
    <property type="molecule type" value="Genomic_DNA"/>
</dbReference>
<protein>
    <submittedName>
        <fullName evidence="2">Uncharacterized protein</fullName>
    </submittedName>
</protein>
<name>A0A418NHR6_9SPHN</name>
<evidence type="ECO:0000256" key="1">
    <source>
        <dbReference type="SAM" id="SignalP"/>
    </source>
</evidence>
<organism evidence="2 3">
    <name type="scientific">Pelagerythrobacter aerophilus</name>
    <dbReference type="NCBI Taxonomy" id="2306995"/>
    <lineage>
        <taxon>Bacteria</taxon>
        <taxon>Pseudomonadati</taxon>
        <taxon>Pseudomonadota</taxon>
        <taxon>Alphaproteobacteria</taxon>
        <taxon>Sphingomonadales</taxon>
        <taxon>Erythrobacteraceae</taxon>
        <taxon>Pelagerythrobacter</taxon>
    </lineage>
</organism>
<evidence type="ECO:0000313" key="2">
    <source>
        <dbReference type="EMBL" id="RIV78157.1"/>
    </source>
</evidence>
<dbReference type="RefSeq" id="WP_119513488.1">
    <property type="nucleotide sequence ID" value="NZ_QXFK01000016.1"/>
</dbReference>
<feature type="signal peptide" evidence="1">
    <location>
        <begin position="1"/>
        <end position="20"/>
    </location>
</feature>
<keyword evidence="3" id="KW-1185">Reference proteome</keyword>